<protein>
    <recommendedName>
        <fullName evidence="3">DUF5050 domain-containing protein</fullName>
    </recommendedName>
</protein>
<dbReference type="AlphaFoldDB" id="A0A7X0VQX5"/>
<evidence type="ECO:0008006" key="3">
    <source>
        <dbReference type="Google" id="ProtNLM"/>
    </source>
</evidence>
<dbReference type="EMBL" id="JACKWY010000004">
    <property type="protein sequence ID" value="MBB6714827.1"/>
    <property type="molecule type" value="Genomic_DNA"/>
</dbReference>
<name>A0A7X0VQX5_9CLOT</name>
<reference evidence="1 2" key="1">
    <citation type="submission" date="2020-08" db="EMBL/GenBank/DDBJ databases">
        <title>Clostridia isolated from Swiss meat.</title>
        <authorList>
            <person name="Wambui J."/>
            <person name="Stevens M.J.A."/>
            <person name="Stephan R."/>
        </authorList>
    </citation>
    <scope>NUCLEOTIDE SEQUENCE [LARGE SCALE GENOMIC DNA]</scope>
    <source>
        <strain evidence="1 2">CM001</strain>
    </source>
</reference>
<organism evidence="1 2">
    <name type="scientific">Clostridium gasigenes</name>
    <dbReference type="NCBI Taxonomy" id="94869"/>
    <lineage>
        <taxon>Bacteria</taxon>
        <taxon>Bacillati</taxon>
        <taxon>Bacillota</taxon>
        <taxon>Clostridia</taxon>
        <taxon>Eubacteriales</taxon>
        <taxon>Clostridiaceae</taxon>
        <taxon>Clostridium</taxon>
    </lineage>
</organism>
<evidence type="ECO:0000313" key="2">
    <source>
        <dbReference type="Proteomes" id="UP000585258"/>
    </source>
</evidence>
<comment type="caution">
    <text evidence="1">The sequence shown here is derived from an EMBL/GenBank/DDBJ whole genome shotgun (WGS) entry which is preliminary data.</text>
</comment>
<evidence type="ECO:0000313" key="1">
    <source>
        <dbReference type="EMBL" id="MBB6714827.1"/>
    </source>
</evidence>
<dbReference type="Proteomes" id="UP000585258">
    <property type="component" value="Unassembled WGS sequence"/>
</dbReference>
<proteinExistence type="predicted"/>
<accession>A0A7X0VQX5</accession>
<sequence>MSTKDFKKGMEAGAKPFNEKFNEISNATKKIGEQINTKISSLDEVIDVIIDDISSINKKKIYDLNTKIDIKECLDNEEKELLAAILISISNVDTVNNNYQQKFIRSVNSYIGITEPQVSVDLSKIENVENISSQKAILQVIMEYLFLGYGNFDFEVNYEENLLDYFNVNKKGMRDIKECIQAVYNATGFEGISEKYGYVFKEQLDTEDQIDYVKKCFKTYDGSDISENCADKVNINDYVVLDDYLVYKDDTELFKVDKLNGNREKINIKLIGINTILGGGKYLCIRSNFDVDVTIIDIETLIETNISEIDKFSGCSCNRGNFFYTKEVDNVKRMCMYNYESGTTRILEYIKDSENILTIGKFYIKDDYIYLTSCDTIFSNDNYKLDRNMLYKYIISTGKLETLCEIPSSVSWDFLDSDDTNIYNNYLYTKSSMNQVGSYSYVDLDNPKAVRCNLNIVNDYSDIDLFVGYGVIYYVVLNHKFPICKYDIDTGKSDVVSENTDCGFSGETKVGLFKKKTVYQVGYKKPQVVGRWLYYRPLLDKKILKISTDAIMGTAELVDLQ</sequence>
<gene>
    <name evidence="1" type="ORF">H7E68_08800</name>
</gene>
<dbReference type="RefSeq" id="WP_185164306.1">
    <property type="nucleotide sequence ID" value="NZ_JACKWY010000004.1"/>
</dbReference>